<dbReference type="Gene3D" id="3.40.190.10">
    <property type="entry name" value="Periplasmic binding protein-like II"/>
    <property type="match status" value="1"/>
</dbReference>
<evidence type="ECO:0000256" key="3">
    <source>
        <dbReference type="ARBA" id="ARBA00022729"/>
    </source>
</evidence>
<keyword evidence="2" id="KW-0813">Transport</keyword>
<dbReference type="OrthoDB" id="2510110at2"/>
<dbReference type="GO" id="GO:1901982">
    <property type="term" value="F:maltose binding"/>
    <property type="evidence" value="ECO:0007669"/>
    <property type="project" value="TreeGrafter"/>
</dbReference>
<sequence>MMRHSMKIKGLGVLAVLAMLATGCSAETGGNDAVAAEGLGTPSPELAQAAKDFKGPFTYWIGLTFPESSNDLEAARIKAWGDNLGIETEIVKVNQNEVVQQTSGAIEAKSLPSAMTVPYDLMSTMSTGGQLSPVPDAYTAVGDAHGGWLDSIDAATKATSFGDKIYGVPFGFFGNVLFSRADVLKEKGFDAPPKTWDELLSQSKAAQDPPKTFGMGFALSNVLDGNLTTSMMQSFGGRVADDAGKQCTINSPETANFLGWIKGAFDDGQFPPSSVTWDGAGDNNSFTSGESLFIVNTGSVYQSMKKDDPDLAESSAYSALPAGPKGQVAPVDPRYRVVPTSTSDAGKTLAQDLFTTLADDTYMAGFMENATYGPVLKSQLEYPVFTDSPVHAGLLEQAEKGTAPAFPDTANASYSDYQNAFSTPRMVQRVVVDKISIDKAMAEAQASCQTIYNQHAS</sequence>
<gene>
    <name evidence="5" type="ORF">CVS27_04765</name>
</gene>
<proteinExistence type="inferred from homology"/>
<keyword evidence="3 4" id="KW-0732">Signal</keyword>
<evidence type="ECO:0000256" key="4">
    <source>
        <dbReference type="SAM" id="SignalP"/>
    </source>
</evidence>
<comment type="similarity">
    <text evidence="1">Belongs to the bacterial solute-binding protein 1 family.</text>
</comment>
<protein>
    <recommendedName>
        <fullName evidence="7">ABC transporter substrate-binding protein</fullName>
    </recommendedName>
</protein>
<reference evidence="5 6" key="1">
    <citation type="submission" date="2018-01" db="EMBL/GenBank/DDBJ databases">
        <title>Arthrobacter sp. nov., from glaciers in China.</title>
        <authorList>
            <person name="Liu Q."/>
            <person name="Xin Y.-H."/>
        </authorList>
    </citation>
    <scope>NUCLEOTIDE SEQUENCE [LARGE SCALE GENOMIC DNA]</scope>
    <source>
        <strain evidence="5 6">HLT2-12-2</strain>
    </source>
</reference>
<evidence type="ECO:0000313" key="5">
    <source>
        <dbReference type="EMBL" id="POH74538.1"/>
    </source>
</evidence>
<dbReference type="Proteomes" id="UP000237061">
    <property type="component" value="Unassembled WGS sequence"/>
</dbReference>
<keyword evidence="6" id="KW-1185">Reference proteome</keyword>
<dbReference type="SUPFAM" id="SSF53850">
    <property type="entry name" value="Periplasmic binding protein-like II"/>
    <property type="match status" value="1"/>
</dbReference>
<dbReference type="Pfam" id="PF13416">
    <property type="entry name" value="SBP_bac_8"/>
    <property type="match status" value="1"/>
</dbReference>
<evidence type="ECO:0008006" key="7">
    <source>
        <dbReference type="Google" id="ProtNLM"/>
    </source>
</evidence>
<dbReference type="InterPro" id="IPR006059">
    <property type="entry name" value="SBP"/>
</dbReference>
<name>A0A2S3ZZA0_ARTGL</name>
<dbReference type="AlphaFoldDB" id="A0A2S3ZZA0"/>
<organism evidence="5 6">
    <name type="scientific">Arthrobacter glacialis</name>
    <dbReference type="NCBI Taxonomy" id="1664"/>
    <lineage>
        <taxon>Bacteria</taxon>
        <taxon>Bacillati</taxon>
        <taxon>Actinomycetota</taxon>
        <taxon>Actinomycetes</taxon>
        <taxon>Micrococcales</taxon>
        <taxon>Micrococcaceae</taxon>
        <taxon>Arthrobacter</taxon>
    </lineage>
</organism>
<evidence type="ECO:0000256" key="1">
    <source>
        <dbReference type="ARBA" id="ARBA00008520"/>
    </source>
</evidence>
<dbReference type="PANTHER" id="PTHR30061">
    <property type="entry name" value="MALTOSE-BINDING PERIPLASMIC PROTEIN"/>
    <property type="match status" value="1"/>
</dbReference>
<dbReference type="GO" id="GO:0055052">
    <property type="term" value="C:ATP-binding cassette (ABC) transporter complex, substrate-binding subunit-containing"/>
    <property type="evidence" value="ECO:0007669"/>
    <property type="project" value="TreeGrafter"/>
</dbReference>
<dbReference type="EMBL" id="PPXC01000003">
    <property type="protein sequence ID" value="POH74538.1"/>
    <property type="molecule type" value="Genomic_DNA"/>
</dbReference>
<evidence type="ECO:0000313" key="6">
    <source>
        <dbReference type="Proteomes" id="UP000237061"/>
    </source>
</evidence>
<dbReference type="PANTHER" id="PTHR30061:SF50">
    <property type="entry name" value="MALTOSE_MALTODEXTRIN-BINDING PERIPLASMIC PROTEIN"/>
    <property type="match status" value="1"/>
</dbReference>
<feature type="signal peptide" evidence="4">
    <location>
        <begin position="1"/>
        <end position="26"/>
    </location>
</feature>
<comment type="caution">
    <text evidence="5">The sequence shown here is derived from an EMBL/GenBank/DDBJ whole genome shotgun (WGS) entry which is preliminary data.</text>
</comment>
<dbReference type="GO" id="GO:0015768">
    <property type="term" value="P:maltose transport"/>
    <property type="evidence" value="ECO:0007669"/>
    <property type="project" value="TreeGrafter"/>
</dbReference>
<feature type="chain" id="PRO_5039670218" description="ABC transporter substrate-binding protein" evidence="4">
    <location>
        <begin position="27"/>
        <end position="457"/>
    </location>
</feature>
<accession>A0A2S3ZZA0</accession>
<evidence type="ECO:0000256" key="2">
    <source>
        <dbReference type="ARBA" id="ARBA00022448"/>
    </source>
</evidence>
<dbReference type="GO" id="GO:0042956">
    <property type="term" value="P:maltodextrin transmembrane transport"/>
    <property type="evidence" value="ECO:0007669"/>
    <property type="project" value="TreeGrafter"/>
</dbReference>
<dbReference type="PROSITE" id="PS51257">
    <property type="entry name" value="PROKAR_LIPOPROTEIN"/>
    <property type="match status" value="1"/>
</dbReference>